<reference evidence="2 3" key="1">
    <citation type="submission" date="2024-08" db="EMBL/GenBank/DDBJ databases">
        <authorList>
            <person name="Will J Nash"/>
            <person name="Angela Man"/>
            <person name="Seanna McTaggart"/>
            <person name="Kendall Baker"/>
            <person name="Tom Barker"/>
            <person name="Leah Catchpole"/>
            <person name="Alex Durrant"/>
            <person name="Karim Gharbi"/>
            <person name="Naomi Irish"/>
            <person name="Gemy Kaithakottil"/>
            <person name="Debby Ku"/>
            <person name="Aaliyah Providence"/>
            <person name="Felix Shaw"/>
            <person name="David Swarbreck"/>
            <person name="Chris Watkins"/>
            <person name="Ann M. McCartney"/>
            <person name="Giulio Formenti"/>
            <person name="Alice Mouton"/>
            <person name="Noel Vella"/>
            <person name="Bjorn M von Reumont"/>
            <person name="Adriana Vella"/>
            <person name="Wilfried Haerty"/>
        </authorList>
    </citation>
    <scope>NUCLEOTIDE SEQUENCE [LARGE SCALE GENOMIC DNA]</scope>
</reference>
<gene>
    <name evidence="2" type="ORF">XYLVIOL_LOCUS6631</name>
</gene>
<name>A0ABP1NXQ0_XYLVO</name>
<accession>A0ABP1NXQ0</accession>
<feature type="compositionally biased region" description="Polar residues" evidence="1">
    <location>
        <begin position="1"/>
        <end position="15"/>
    </location>
</feature>
<dbReference type="Proteomes" id="UP001642520">
    <property type="component" value="Unassembled WGS sequence"/>
</dbReference>
<evidence type="ECO:0000313" key="2">
    <source>
        <dbReference type="EMBL" id="CAL7944403.1"/>
    </source>
</evidence>
<organism evidence="2 3">
    <name type="scientific">Xylocopa violacea</name>
    <name type="common">Violet carpenter bee</name>
    <name type="synonym">Apis violacea</name>
    <dbReference type="NCBI Taxonomy" id="135666"/>
    <lineage>
        <taxon>Eukaryota</taxon>
        <taxon>Metazoa</taxon>
        <taxon>Ecdysozoa</taxon>
        <taxon>Arthropoda</taxon>
        <taxon>Hexapoda</taxon>
        <taxon>Insecta</taxon>
        <taxon>Pterygota</taxon>
        <taxon>Neoptera</taxon>
        <taxon>Endopterygota</taxon>
        <taxon>Hymenoptera</taxon>
        <taxon>Apocrita</taxon>
        <taxon>Aculeata</taxon>
        <taxon>Apoidea</taxon>
        <taxon>Anthophila</taxon>
        <taxon>Apidae</taxon>
        <taxon>Xylocopa</taxon>
        <taxon>Xylocopa</taxon>
    </lineage>
</organism>
<comment type="caution">
    <text evidence="2">The sequence shown here is derived from an EMBL/GenBank/DDBJ whole genome shotgun (WGS) entry which is preliminary data.</text>
</comment>
<protein>
    <submittedName>
        <fullName evidence="2">Uncharacterized protein</fullName>
    </submittedName>
</protein>
<dbReference type="EMBL" id="CAXAJV020001293">
    <property type="protein sequence ID" value="CAL7944403.1"/>
    <property type="molecule type" value="Genomic_DNA"/>
</dbReference>
<evidence type="ECO:0000256" key="1">
    <source>
        <dbReference type="SAM" id="MobiDB-lite"/>
    </source>
</evidence>
<sequence length="226" mass="24857">MRYNISKSRLPRQTNGVRRRGASGARGREEIPGIEARVFAAADFDDPLSEISSTITHVRSLSSGNVISDPTKLGSSFMRAPAAREYSTRWVLLAVAANGGPGEIAGRSKEECNAVRGFVDMVGIREKYSVGFAWKPRNGVPHAGTRLPINKHRHFARDSRVLSSHSERRRGRATSDPADRIDAPYLRTAAAVESSFMGKRKQGNPFGNYASARVRCRCQEGRTRSV</sequence>
<keyword evidence="3" id="KW-1185">Reference proteome</keyword>
<evidence type="ECO:0000313" key="3">
    <source>
        <dbReference type="Proteomes" id="UP001642520"/>
    </source>
</evidence>
<feature type="region of interest" description="Disordered" evidence="1">
    <location>
        <begin position="157"/>
        <end position="180"/>
    </location>
</feature>
<feature type="region of interest" description="Disordered" evidence="1">
    <location>
        <begin position="1"/>
        <end position="27"/>
    </location>
</feature>
<proteinExistence type="predicted"/>